<feature type="compositionally biased region" description="Basic and acidic residues" evidence="1">
    <location>
        <begin position="210"/>
        <end position="227"/>
    </location>
</feature>
<dbReference type="InParanoid" id="A9SCJ5"/>
<feature type="region of interest" description="Disordered" evidence="1">
    <location>
        <begin position="206"/>
        <end position="236"/>
    </location>
</feature>
<reference evidence="2 4" key="1">
    <citation type="journal article" date="2008" name="Science">
        <title>The Physcomitrella genome reveals evolutionary insights into the conquest of land by plants.</title>
        <authorList>
            <person name="Rensing S."/>
            <person name="Lang D."/>
            <person name="Zimmer A."/>
            <person name="Terry A."/>
            <person name="Salamov A."/>
            <person name="Shapiro H."/>
            <person name="Nishiyama T."/>
            <person name="Perroud P.-F."/>
            <person name="Lindquist E."/>
            <person name="Kamisugi Y."/>
            <person name="Tanahashi T."/>
            <person name="Sakakibara K."/>
            <person name="Fujita T."/>
            <person name="Oishi K."/>
            <person name="Shin-I T."/>
            <person name="Kuroki Y."/>
            <person name="Toyoda A."/>
            <person name="Suzuki Y."/>
            <person name="Hashimoto A."/>
            <person name="Yamaguchi K."/>
            <person name="Sugano A."/>
            <person name="Kohara Y."/>
            <person name="Fujiyama A."/>
            <person name="Anterola A."/>
            <person name="Aoki S."/>
            <person name="Ashton N."/>
            <person name="Barbazuk W.B."/>
            <person name="Barker E."/>
            <person name="Bennetzen J."/>
            <person name="Bezanilla M."/>
            <person name="Blankenship R."/>
            <person name="Cho S.H."/>
            <person name="Dutcher S."/>
            <person name="Estelle M."/>
            <person name="Fawcett J.A."/>
            <person name="Gundlach H."/>
            <person name="Hanada K."/>
            <person name="Heyl A."/>
            <person name="Hicks K.A."/>
            <person name="Hugh J."/>
            <person name="Lohr M."/>
            <person name="Mayer K."/>
            <person name="Melkozernov A."/>
            <person name="Murata T."/>
            <person name="Nelson D."/>
            <person name="Pils B."/>
            <person name="Prigge M."/>
            <person name="Reiss B."/>
            <person name="Renner T."/>
            <person name="Rombauts S."/>
            <person name="Rushton P."/>
            <person name="Sanderfoot A."/>
            <person name="Schween G."/>
            <person name="Shiu S.-H."/>
            <person name="Stueber K."/>
            <person name="Theodoulou F.L."/>
            <person name="Tu H."/>
            <person name="Van de Peer Y."/>
            <person name="Verrier P.J."/>
            <person name="Waters E."/>
            <person name="Wood A."/>
            <person name="Yang L."/>
            <person name="Cove D."/>
            <person name="Cuming A."/>
            <person name="Hasebe M."/>
            <person name="Lucas S."/>
            <person name="Mishler D.B."/>
            <person name="Reski R."/>
            <person name="Grigoriev I."/>
            <person name="Quatrano R.S."/>
            <person name="Boore J.L."/>
        </authorList>
    </citation>
    <scope>NUCLEOTIDE SEQUENCE [LARGE SCALE GENOMIC DNA]</scope>
    <source>
        <strain evidence="3 4">cv. Gransden 2004</strain>
    </source>
</reference>
<name>A9SCJ5_PHYPA</name>
<reference evidence="2 4" key="2">
    <citation type="journal article" date="2018" name="Plant J.">
        <title>The Physcomitrella patens chromosome-scale assembly reveals moss genome structure and evolution.</title>
        <authorList>
            <person name="Lang D."/>
            <person name="Ullrich K.K."/>
            <person name="Murat F."/>
            <person name="Fuchs J."/>
            <person name="Jenkins J."/>
            <person name="Haas F.B."/>
            <person name="Piednoel M."/>
            <person name="Gundlach H."/>
            <person name="Van Bel M."/>
            <person name="Meyberg R."/>
            <person name="Vives C."/>
            <person name="Morata J."/>
            <person name="Symeonidi A."/>
            <person name="Hiss M."/>
            <person name="Muchero W."/>
            <person name="Kamisugi Y."/>
            <person name="Saleh O."/>
            <person name="Blanc G."/>
            <person name="Decker E.L."/>
            <person name="van Gessel N."/>
            <person name="Grimwood J."/>
            <person name="Hayes R.D."/>
            <person name="Graham S.W."/>
            <person name="Gunter L.E."/>
            <person name="McDaniel S.F."/>
            <person name="Hoernstein S.N.W."/>
            <person name="Larsson A."/>
            <person name="Li F.W."/>
            <person name="Perroud P.F."/>
            <person name="Phillips J."/>
            <person name="Ranjan P."/>
            <person name="Rokshar D.S."/>
            <person name="Rothfels C.J."/>
            <person name="Schneider L."/>
            <person name="Shu S."/>
            <person name="Stevenson D.W."/>
            <person name="Thummler F."/>
            <person name="Tillich M."/>
            <person name="Villarreal Aguilar J.C."/>
            <person name="Widiez T."/>
            <person name="Wong G.K."/>
            <person name="Wymore A."/>
            <person name="Zhang Y."/>
            <person name="Zimmer A.D."/>
            <person name="Quatrano R.S."/>
            <person name="Mayer K.F.X."/>
            <person name="Goodstein D."/>
            <person name="Casacuberta J.M."/>
            <person name="Vandepoele K."/>
            <person name="Reski R."/>
            <person name="Cuming A.C."/>
            <person name="Tuskan G.A."/>
            <person name="Maumus F."/>
            <person name="Salse J."/>
            <person name="Schmutz J."/>
            <person name="Rensing S.A."/>
        </authorList>
    </citation>
    <scope>NUCLEOTIDE SEQUENCE [LARGE SCALE GENOMIC DNA]</scope>
    <source>
        <strain evidence="3 4">cv. Gransden 2004</strain>
    </source>
</reference>
<dbReference type="EnsemblPlants" id="Pp3c17_20500V3.2">
    <property type="protein sequence ID" value="PAC:32906852.CDS.1"/>
    <property type="gene ID" value="Pp3c17_20500"/>
</dbReference>
<dbReference type="PaxDb" id="3218-PP1S65_280V6.1"/>
<dbReference type="EnsemblPlants" id="Pp3c17_20500V3.1">
    <property type="protein sequence ID" value="PAC:32906851.CDS.1"/>
    <property type="gene ID" value="Pp3c17_20500"/>
</dbReference>
<sequence>MRHYLSATRMTVPRLTTPQSHGFVLNYAQQLQALEPRAGAGTEIPRAIIRTPMYKANDSSDNYLMEYISPSHMLQRKLAEGRSRQASQIFMMPPKSMNIRHRTPNLPKFSKQEAGSREFDPSSRNSLTASSANGSARPKSALTSKPFAKDHHREVLVTRSPEKRHNPTKFGECPLTSFSEKLQPLAKQTHHHSQDSKDTRINKFEISTPDQDRPQSSEDLSERDSQRKVQLHKLPADENQKASDLKFISKLWHQECKCSVTIQQRMSYLLNSKYREAFEEGRMYTVEECKHNDFKAEVARILKKLDRAGAPQLPTLHVKYELAVACVDEVFGKGMGEEYMRLEHYFMQPSFVKPLQSSNVITDANSVKEIIERVQQQYKDVQTITGFMLDQLSLFELREDLDSF</sequence>
<proteinExistence type="predicted"/>
<feature type="compositionally biased region" description="Polar residues" evidence="1">
    <location>
        <begin position="122"/>
        <end position="134"/>
    </location>
</feature>
<dbReference type="AlphaFoldDB" id="A9SCJ5"/>
<evidence type="ECO:0000256" key="1">
    <source>
        <dbReference type="SAM" id="MobiDB-lite"/>
    </source>
</evidence>
<reference evidence="3" key="3">
    <citation type="submission" date="2020-12" db="UniProtKB">
        <authorList>
            <consortium name="EnsemblPlants"/>
        </authorList>
    </citation>
    <scope>IDENTIFICATION</scope>
</reference>
<protein>
    <submittedName>
        <fullName evidence="2 3">Uncharacterized protein</fullName>
    </submittedName>
</protein>
<accession>A9SCJ5</accession>
<feature type="compositionally biased region" description="Basic and acidic residues" evidence="1">
    <location>
        <begin position="147"/>
        <end position="165"/>
    </location>
</feature>
<evidence type="ECO:0000313" key="2">
    <source>
        <dbReference type="EMBL" id="PNR36534.1"/>
    </source>
</evidence>
<feature type="compositionally biased region" description="Basic and acidic residues" evidence="1">
    <location>
        <begin position="110"/>
        <end position="121"/>
    </location>
</feature>
<dbReference type="Gramene" id="Pp3c17_20500V3.2">
    <property type="protein sequence ID" value="PAC:32906852.CDS.1"/>
    <property type="gene ID" value="Pp3c17_20500"/>
</dbReference>
<evidence type="ECO:0000313" key="3">
    <source>
        <dbReference type="EnsemblPlants" id="PAC:32906851.CDS.1"/>
    </source>
</evidence>
<keyword evidence="4" id="KW-1185">Reference proteome</keyword>
<gene>
    <name evidence="2" type="ORF">PHYPA_022385</name>
</gene>
<dbReference type="EMBL" id="ABEU02000017">
    <property type="protein sequence ID" value="PNR36534.1"/>
    <property type="molecule type" value="Genomic_DNA"/>
</dbReference>
<dbReference type="HOGENOM" id="CLU_682228_0_0_1"/>
<organism evidence="2">
    <name type="scientific">Physcomitrium patens</name>
    <name type="common">Spreading-leaved earth moss</name>
    <name type="synonym">Physcomitrella patens</name>
    <dbReference type="NCBI Taxonomy" id="3218"/>
    <lineage>
        <taxon>Eukaryota</taxon>
        <taxon>Viridiplantae</taxon>
        <taxon>Streptophyta</taxon>
        <taxon>Embryophyta</taxon>
        <taxon>Bryophyta</taxon>
        <taxon>Bryophytina</taxon>
        <taxon>Bryopsida</taxon>
        <taxon>Funariidae</taxon>
        <taxon>Funariales</taxon>
        <taxon>Funariaceae</taxon>
        <taxon>Physcomitrium</taxon>
    </lineage>
</organism>
<dbReference type="Proteomes" id="UP000006727">
    <property type="component" value="Chromosome 17"/>
</dbReference>
<dbReference type="Gramene" id="Pp3c17_20500V3.1">
    <property type="protein sequence ID" value="PAC:32906851.CDS.1"/>
    <property type="gene ID" value="Pp3c17_20500"/>
</dbReference>
<feature type="region of interest" description="Disordered" evidence="1">
    <location>
        <begin position="94"/>
        <end position="175"/>
    </location>
</feature>
<evidence type="ECO:0000313" key="4">
    <source>
        <dbReference type="Proteomes" id="UP000006727"/>
    </source>
</evidence>